<evidence type="ECO:0000313" key="13">
    <source>
        <dbReference type="Proteomes" id="UP000023435"/>
    </source>
</evidence>
<dbReference type="Gene3D" id="3.40.640.10">
    <property type="entry name" value="Type I PLP-dependent aspartate aminotransferase-like (Major domain)"/>
    <property type="match status" value="1"/>
</dbReference>
<feature type="binding site" evidence="9">
    <location>
        <position position="358"/>
    </location>
    <ligand>
        <name>substrate</name>
    </ligand>
</feature>
<evidence type="ECO:0000256" key="8">
    <source>
        <dbReference type="ARBA" id="ARBA00047715"/>
    </source>
</evidence>
<organism evidence="12 13">
    <name type="scientific">Lysobacter capsici AZ78</name>
    <dbReference type="NCBI Taxonomy" id="1444315"/>
    <lineage>
        <taxon>Bacteria</taxon>
        <taxon>Pseudomonadati</taxon>
        <taxon>Pseudomonadota</taxon>
        <taxon>Gammaproteobacteria</taxon>
        <taxon>Lysobacterales</taxon>
        <taxon>Lysobacteraceae</taxon>
        <taxon>Lysobacter</taxon>
    </lineage>
</organism>
<evidence type="ECO:0000256" key="1">
    <source>
        <dbReference type="ARBA" id="ARBA00001933"/>
    </source>
</evidence>
<evidence type="ECO:0000313" key="12">
    <source>
        <dbReference type="EMBL" id="KWS05763.1"/>
    </source>
</evidence>
<reference evidence="12 13" key="1">
    <citation type="journal article" date="2014" name="Genome Announc.">
        <title>Draft Genome Sequence of Lysobacter capsici AZ78, a Bacterium Antagonistic to Plant-Pathogenic Oomycetes.</title>
        <authorList>
            <person name="Puopolo G."/>
            <person name="Sonego P."/>
            <person name="Engelen K."/>
            <person name="Pertot I."/>
        </authorList>
    </citation>
    <scope>NUCLEOTIDE SEQUENCE [LARGE SCALE GENOMIC DNA]</scope>
    <source>
        <strain evidence="12 13">AZ78</strain>
    </source>
</reference>
<comment type="similarity">
    <text evidence="3 9">Belongs to the class-II pyridoxal-phosphate-dependent aminotransferase family. BioF subfamily.</text>
</comment>
<dbReference type="OrthoDB" id="9807157at2"/>
<dbReference type="SUPFAM" id="SSF53383">
    <property type="entry name" value="PLP-dependent transferases"/>
    <property type="match status" value="1"/>
</dbReference>
<keyword evidence="5 9" id="KW-0808">Transferase</keyword>
<feature type="binding site" evidence="9">
    <location>
        <begin position="113"/>
        <end position="114"/>
    </location>
    <ligand>
        <name>pyridoxal 5'-phosphate</name>
        <dbReference type="ChEBI" id="CHEBI:597326"/>
    </ligand>
</feature>
<dbReference type="NCBIfam" id="TIGR00858">
    <property type="entry name" value="bioF"/>
    <property type="match status" value="1"/>
</dbReference>
<dbReference type="InterPro" id="IPR004839">
    <property type="entry name" value="Aminotransferase_I/II_large"/>
</dbReference>
<proteinExistence type="inferred from homology"/>
<accession>A0A120AH82</accession>
<dbReference type="AlphaFoldDB" id="A0A120AH82"/>
<comment type="subunit">
    <text evidence="4 9">Homodimer.</text>
</comment>
<comment type="caution">
    <text evidence="12">The sequence shown here is derived from an EMBL/GenBank/DDBJ whole genome shotgun (WGS) entry which is preliminary data.</text>
</comment>
<protein>
    <recommendedName>
        <fullName evidence="9">8-amino-7-oxononanoate synthase</fullName>
        <shortName evidence="9">AONS</shortName>
        <ecNumber evidence="9">2.3.1.47</ecNumber>
    </recommendedName>
    <alternativeName>
        <fullName evidence="9">7-keto-8-amino-pelargonic acid synthase</fullName>
        <shortName evidence="9">7-KAP synthase</shortName>
        <shortName evidence="9">KAPA synthase</shortName>
    </alternativeName>
    <alternativeName>
        <fullName evidence="9">8-amino-7-ketopelargonate synthase</fullName>
    </alternativeName>
</protein>
<dbReference type="UniPathway" id="UPA00078"/>
<dbReference type="Proteomes" id="UP000023435">
    <property type="component" value="Unassembled WGS sequence"/>
</dbReference>
<evidence type="ECO:0000259" key="11">
    <source>
        <dbReference type="Pfam" id="PF00155"/>
    </source>
</evidence>
<evidence type="ECO:0000256" key="7">
    <source>
        <dbReference type="ARBA" id="ARBA00022898"/>
    </source>
</evidence>
<keyword evidence="6 9" id="KW-0093">Biotin biosynthesis</keyword>
<keyword evidence="7 9" id="KW-0663">Pyridoxal phosphate</keyword>
<dbReference type="InterPro" id="IPR001917">
    <property type="entry name" value="Aminotrans_II_pyridoxalP_BS"/>
</dbReference>
<comment type="cofactor">
    <cofactor evidence="1 9 10">
        <name>pyridoxal 5'-phosphate</name>
        <dbReference type="ChEBI" id="CHEBI:597326"/>
    </cofactor>
</comment>
<dbReference type="PROSITE" id="PS00599">
    <property type="entry name" value="AA_TRANSFER_CLASS_2"/>
    <property type="match status" value="1"/>
</dbReference>
<feature type="binding site" evidence="9">
    <location>
        <position position="26"/>
    </location>
    <ligand>
        <name>substrate</name>
    </ligand>
</feature>
<feature type="binding site" evidence="9">
    <location>
        <position position="241"/>
    </location>
    <ligand>
        <name>pyridoxal 5'-phosphate</name>
        <dbReference type="ChEBI" id="CHEBI:597326"/>
    </ligand>
</feature>
<dbReference type="PANTHER" id="PTHR13693:SF100">
    <property type="entry name" value="8-AMINO-7-OXONONANOATE SYNTHASE"/>
    <property type="match status" value="1"/>
</dbReference>
<dbReference type="EC" id="2.3.1.47" evidence="9"/>
<dbReference type="InterPro" id="IPR050087">
    <property type="entry name" value="AON_synthase_class-II"/>
</dbReference>
<dbReference type="GeneID" id="97905883"/>
<dbReference type="GO" id="GO:0009102">
    <property type="term" value="P:biotin biosynthetic process"/>
    <property type="evidence" value="ECO:0007669"/>
    <property type="project" value="UniProtKB-UniRule"/>
</dbReference>
<feature type="binding site" evidence="9">
    <location>
        <position position="212"/>
    </location>
    <ligand>
        <name>pyridoxal 5'-phosphate</name>
        <dbReference type="ChEBI" id="CHEBI:597326"/>
    </ligand>
</feature>
<name>A0A120AH82_9GAMM</name>
<dbReference type="Gene3D" id="3.90.1150.10">
    <property type="entry name" value="Aspartate Aminotransferase, domain 1"/>
    <property type="match status" value="1"/>
</dbReference>
<evidence type="ECO:0000256" key="9">
    <source>
        <dbReference type="HAMAP-Rule" id="MF_01693"/>
    </source>
</evidence>
<feature type="binding site" evidence="9">
    <location>
        <position position="184"/>
    </location>
    <ligand>
        <name>pyridoxal 5'-phosphate</name>
        <dbReference type="ChEBI" id="CHEBI:597326"/>
    </ligand>
</feature>
<evidence type="ECO:0000256" key="2">
    <source>
        <dbReference type="ARBA" id="ARBA00004746"/>
    </source>
</evidence>
<dbReference type="HAMAP" id="MF_01693">
    <property type="entry name" value="BioF_aminotrans_2"/>
    <property type="match status" value="1"/>
</dbReference>
<keyword evidence="13" id="KW-1185">Reference proteome</keyword>
<dbReference type="InterPro" id="IPR022834">
    <property type="entry name" value="AONS_Proteobacteria"/>
</dbReference>
<dbReference type="Pfam" id="PF00155">
    <property type="entry name" value="Aminotran_1_2"/>
    <property type="match status" value="1"/>
</dbReference>
<comment type="pathway">
    <text evidence="2 9">Cofactor biosynthesis; biotin biosynthesis.</text>
</comment>
<dbReference type="RefSeq" id="WP_036105166.1">
    <property type="nucleotide sequence ID" value="NZ_JAJA02000001.1"/>
</dbReference>
<dbReference type="EMBL" id="JAJA02000001">
    <property type="protein sequence ID" value="KWS05763.1"/>
    <property type="molecule type" value="Genomic_DNA"/>
</dbReference>
<feature type="binding site" evidence="9">
    <location>
        <position position="138"/>
    </location>
    <ligand>
        <name>substrate</name>
    </ligand>
</feature>
<feature type="modified residue" description="N6-(pyridoxal phosphate)lysine" evidence="9 10">
    <location>
        <position position="244"/>
    </location>
</feature>
<sequence>MSSQRTLWRERIQAAHAQRVAEARTRTHRVVTHRDGARCEVDGRSLLNFCSNDYLGLSQHFAVTNAFQDAASREGTGGLASHLVCGHHAQHEALERELADWLGSPRALLFGSGFLANIAAVQGLLGEEDVCVQDRLNHASLIDAARLAGCRLRRYPHADPEGAIRQLRNVPEGLAMLATDGVFSMDGDIAPLRDLALVARAQKAVFFVDDAHGVGVTGPDGRGTVAASRLSTQEVPLQLATFGKALGSYGAALHGDADLIGHLAETARSHLYTTALPPAQAAATRAAIKLARHDHWRREKLAELTAHFRDRAGKLGLEVLHSTTPIQPVMCGDDRRALAMAQALEQQGYWVAAIRPPTVPEGRARLRVTFSALHTREQVDGLIEALARAAERVTIERSDSAAAAPVTLAR</sequence>
<comment type="catalytic activity">
    <reaction evidence="8 9">
        <text>6-carboxyhexanoyl-[ACP] + L-alanine + H(+) = (8S)-8-amino-7-oxononanoate + holo-[ACP] + CO2</text>
        <dbReference type="Rhea" id="RHEA:42288"/>
        <dbReference type="Rhea" id="RHEA-COMP:9685"/>
        <dbReference type="Rhea" id="RHEA-COMP:9955"/>
        <dbReference type="ChEBI" id="CHEBI:15378"/>
        <dbReference type="ChEBI" id="CHEBI:16526"/>
        <dbReference type="ChEBI" id="CHEBI:57972"/>
        <dbReference type="ChEBI" id="CHEBI:64479"/>
        <dbReference type="ChEBI" id="CHEBI:78846"/>
        <dbReference type="ChEBI" id="CHEBI:149468"/>
        <dbReference type="EC" id="2.3.1.47"/>
    </reaction>
</comment>
<keyword evidence="12" id="KW-0012">Acyltransferase</keyword>
<dbReference type="InterPro" id="IPR015422">
    <property type="entry name" value="PyrdxlP-dep_Trfase_small"/>
</dbReference>
<evidence type="ECO:0000256" key="5">
    <source>
        <dbReference type="ARBA" id="ARBA00022679"/>
    </source>
</evidence>
<evidence type="ECO:0000256" key="10">
    <source>
        <dbReference type="PIRSR" id="PIRSR604723-51"/>
    </source>
</evidence>
<evidence type="ECO:0000256" key="6">
    <source>
        <dbReference type="ARBA" id="ARBA00022756"/>
    </source>
</evidence>
<gene>
    <name evidence="9" type="primary">bioF</name>
    <name evidence="12" type="ORF">AZ78_3315</name>
</gene>
<dbReference type="InterPro" id="IPR015424">
    <property type="entry name" value="PyrdxlP-dep_Trfase"/>
</dbReference>
<dbReference type="InterPro" id="IPR004723">
    <property type="entry name" value="AONS_Archaea/Proteobacteria"/>
</dbReference>
<dbReference type="GO" id="GO:0008710">
    <property type="term" value="F:8-amino-7-oxononanoate synthase activity"/>
    <property type="evidence" value="ECO:0007669"/>
    <property type="project" value="UniProtKB-UniRule"/>
</dbReference>
<evidence type="ECO:0000256" key="4">
    <source>
        <dbReference type="ARBA" id="ARBA00011738"/>
    </source>
</evidence>
<feature type="domain" description="Aminotransferase class I/classII large" evidence="11">
    <location>
        <begin position="46"/>
        <end position="386"/>
    </location>
</feature>
<dbReference type="InterPro" id="IPR015421">
    <property type="entry name" value="PyrdxlP-dep_Trfase_major"/>
</dbReference>
<evidence type="ECO:0000256" key="3">
    <source>
        <dbReference type="ARBA" id="ARBA00010008"/>
    </source>
</evidence>
<dbReference type="GO" id="GO:0030170">
    <property type="term" value="F:pyridoxal phosphate binding"/>
    <property type="evidence" value="ECO:0007669"/>
    <property type="project" value="UniProtKB-UniRule"/>
</dbReference>
<comment type="function">
    <text evidence="9">Catalyzes the decarboxylative condensation of pimeloyl-[acyl-carrier protein] and L-alanine to produce 8-amino-7-oxononanoate (AON), [acyl-carrier protein], and carbon dioxide.</text>
</comment>
<dbReference type="PANTHER" id="PTHR13693">
    <property type="entry name" value="CLASS II AMINOTRANSFERASE/8-AMINO-7-OXONONANOATE SYNTHASE"/>
    <property type="match status" value="1"/>
</dbReference>